<evidence type="ECO:0000313" key="1">
    <source>
        <dbReference type="EMBL" id="VFK61881.1"/>
    </source>
</evidence>
<proteinExistence type="predicted"/>
<dbReference type="EMBL" id="CAADFX010000162">
    <property type="protein sequence ID" value="VFK61881.1"/>
    <property type="molecule type" value="Genomic_DNA"/>
</dbReference>
<gene>
    <name evidence="1" type="ORF">BECKTUN1418D_GA0071000_11624</name>
</gene>
<sequence>MYRLPQDFRFSDTFKITKNQKNKELKGPGKAETGVVARFIDEVPFPVGRSDAPRFAAPRTTANHTPRTIPIALISPSATLRGSIFVVAMPAIFGPFPDISVHPMVDPRGWQAMNRLARFFLGKLRF</sequence>
<accession>A0A451A777</accession>
<reference evidence="1" key="1">
    <citation type="submission" date="2019-02" db="EMBL/GenBank/DDBJ databases">
        <authorList>
            <person name="Gruber-Vodicka R. H."/>
            <person name="Seah K. B. B."/>
        </authorList>
    </citation>
    <scope>NUCLEOTIDE SEQUENCE</scope>
    <source>
        <strain evidence="1">BECK_BY1</strain>
    </source>
</reference>
<protein>
    <submittedName>
        <fullName evidence="1">Uncharacterized protein</fullName>
    </submittedName>
</protein>
<dbReference type="AlphaFoldDB" id="A0A451A777"/>
<organism evidence="1">
    <name type="scientific">Candidatus Kentrum sp. TUN</name>
    <dbReference type="NCBI Taxonomy" id="2126343"/>
    <lineage>
        <taxon>Bacteria</taxon>
        <taxon>Pseudomonadati</taxon>
        <taxon>Pseudomonadota</taxon>
        <taxon>Gammaproteobacteria</taxon>
        <taxon>Candidatus Kentrum</taxon>
    </lineage>
</organism>
<name>A0A451A777_9GAMM</name>